<gene>
    <name evidence="7" type="ORF">DDB_G0287439</name>
</gene>
<dbReference type="Pfam" id="PF01940">
    <property type="entry name" value="DUF92"/>
    <property type="match status" value="1"/>
</dbReference>
<comment type="caution">
    <text evidence="7">The sequence shown here is derived from an EMBL/GenBank/DDBJ whole genome shotgun (WGS) entry which is preliminary data.</text>
</comment>
<dbReference type="GO" id="GO:0016020">
    <property type="term" value="C:membrane"/>
    <property type="evidence" value="ECO:0000318"/>
    <property type="project" value="GO_Central"/>
</dbReference>
<accession>Q54KH8</accession>
<dbReference type="PaxDb" id="44689-DDB0219223"/>
<feature type="transmembrane region" description="Helical" evidence="6">
    <location>
        <begin position="6"/>
        <end position="25"/>
    </location>
</feature>
<dbReference type="FunCoup" id="Q54KH8">
    <property type="interactions" value="80"/>
</dbReference>
<feature type="transmembrane region" description="Helical" evidence="6">
    <location>
        <begin position="274"/>
        <end position="294"/>
    </location>
</feature>
<dbReference type="RefSeq" id="XP_637245.1">
    <property type="nucleotide sequence ID" value="XM_632153.1"/>
</dbReference>
<dbReference type="dictyBase" id="DDB_G0287439"/>
<proteinExistence type="inferred from homology"/>
<feature type="transmembrane region" description="Helical" evidence="6">
    <location>
        <begin position="89"/>
        <end position="109"/>
    </location>
</feature>
<comment type="subcellular location">
    <subcellularLocation>
        <location evidence="1">Membrane</location>
        <topology evidence="1">Multi-pass membrane protein</topology>
    </subcellularLocation>
</comment>
<reference evidence="7 8" key="1">
    <citation type="journal article" date="2005" name="Nature">
        <title>The genome of the social amoeba Dictyostelium discoideum.</title>
        <authorList>
            <consortium name="The Dictyostelium discoideum Sequencing Consortium"/>
            <person name="Eichinger L."/>
            <person name="Pachebat J.A."/>
            <person name="Glockner G."/>
            <person name="Rajandream M.A."/>
            <person name="Sucgang R."/>
            <person name="Berriman M."/>
            <person name="Song J."/>
            <person name="Olsen R."/>
            <person name="Szafranski K."/>
            <person name="Xu Q."/>
            <person name="Tunggal B."/>
            <person name="Kummerfeld S."/>
            <person name="Madera M."/>
            <person name="Konfortov B.A."/>
            <person name="Rivero F."/>
            <person name="Bankier A.T."/>
            <person name="Lehmann R."/>
            <person name="Hamlin N."/>
            <person name="Davies R."/>
            <person name="Gaudet P."/>
            <person name="Fey P."/>
            <person name="Pilcher K."/>
            <person name="Chen G."/>
            <person name="Saunders D."/>
            <person name="Sodergren E."/>
            <person name="Davis P."/>
            <person name="Kerhornou A."/>
            <person name="Nie X."/>
            <person name="Hall N."/>
            <person name="Anjard C."/>
            <person name="Hemphill L."/>
            <person name="Bason N."/>
            <person name="Farbrother P."/>
            <person name="Desany B."/>
            <person name="Just E."/>
            <person name="Morio T."/>
            <person name="Rost R."/>
            <person name="Churcher C."/>
            <person name="Cooper J."/>
            <person name="Haydock S."/>
            <person name="van Driessche N."/>
            <person name="Cronin A."/>
            <person name="Goodhead I."/>
            <person name="Muzny D."/>
            <person name="Mourier T."/>
            <person name="Pain A."/>
            <person name="Lu M."/>
            <person name="Harper D."/>
            <person name="Lindsay R."/>
            <person name="Hauser H."/>
            <person name="James K."/>
            <person name="Quiles M."/>
            <person name="Madan Babu M."/>
            <person name="Saito T."/>
            <person name="Buchrieser C."/>
            <person name="Wardroper A."/>
            <person name="Felder M."/>
            <person name="Thangavelu M."/>
            <person name="Johnson D."/>
            <person name="Knights A."/>
            <person name="Loulseged H."/>
            <person name="Mungall K."/>
            <person name="Oliver K."/>
            <person name="Price C."/>
            <person name="Quail M.A."/>
            <person name="Urushihara H."/>
            <person name="Hernandez J."/>
            <person name="Rabbinowitsch E."/>
            <person name="Steffen D."/>
            <person name="Sanders M."/>
            <person name="Ma J."/>
            <person name="Kohara Y."/>
            <person name="Sharp S."/>
            <person name="Simmonds M."/>
            <person name="Spiegler S."/>
            <person name="Tivey A."/>
            <person name="Sugano S."/>
            <person name="White B."/>
            <person name="Walker D."/>
            <person name="Woodward J."/>
            <person name="Winckler T."/>
            <person name="Tanaka Y."/>
            <person name="Shaulsky G."/>
            <person name="Schleicher M."/>
            <person name="Weinstock G."/>
            <person name="Rosenthal A."/>
            <person name="Cox E.C."/>
            <person name="Chisholm R.L."/>
            <person name="Gibbs R."/>
            <person name="Loomis W.F."/>
            <person name="Platzer M."/>
            <person name="Kay R.R."/>
            <person name="Williams J."/>
            <person name="Dear P.H."/>
            <person name="Noegel A.A."/>
            <person name="Barrell B."/>
            <person name="Kuspa A."/>
        </authorList>
    </citation>
    <scope>NUCLEOTIDE SEQUENCE [LARGE SCALE GENOMIC DNA]</scope>
    <source>
        <strain evidence="7 8">AX4</strain>
    </source>
</reference>
<evidence type="ECO:0000256" key="2">
    <source>
        <dbReference type="ARBA" id="ARBA00009012"/>
    </source>
</evidence>
<feature type="transmembrane region" description="Helical" evidence="6">
    <location>
        <begin position="211"/>
        <end position="231"/>
    </location>
</feature>
<name>Q54KH8_DICDI</name>
<dbReference type="AlphaFoldDB" id="Q54KH8"/>
<evidence type="ECO:0000256" key="4">
    <source>
        <dbReference type="ARBA" id="ARBA00022989"/>
    </source>
</evidence>
<dbReference type="KEGG" id="ddi:DDB_G0287439"/>
<feature type="transmembrane region" description="Helical" evidence="6">
    <location>
        <begin position="176"/>
        <end position="199"/>
    </location>
</feature>
<evidence type="ECO:0000256" key="1">
    <source>
        <dbReference type="ARBA" id="ARBA00004141"/>
    </source>
</evidence>
<keyword evidence="4 6" id="KW-1133">Transmembrane helix</keyword>
<dbReference type="GeneID" id="8626076"/>
<dbReference type="PhylomeDB" id="Q54KH8"/>
<evidence type="ECO:0000256" key="5">
    <source>
        <dbReference type="ARBA" id="ARBA00023136"/>
    </source>
</evidence>
<evidence type="ECO:0000256" key="6">
    <source>
        <dbReference type="SAM" id="Phobius"/>
    </source>
</evidence>
<dbReference type="PANTHER" id="PTHR13353">
    <property type="entry name" value="TRANSMEMBRANE PROTEIN 19"/>
    <property type="match status" value="1"/>
</dbReference>
<evidence type="ECO:0000313" key="7">
    <source>
        <dbReference type="EMBL" id="EAL63787.1"/>
    </source>
</evidence>
<dbReference type="eggNOG" id="KOG4491">
    <property type="taxonomic scope" value="Eukaryota"/>
</dbReference>
<keyword evidence="5 6" id="KW-0472">Membrane</keyword>
<protein>
    <recommendedName>
        <fullName evidence="9">Transmembrane protein 19</fullName>
    </recommendedName>
</protein>
<dbReference type="InParanoid" id="Q54KH8"/>
<dbReference type="PANTHER" id="PTHR13353:SF5">
    <property type="entry name" value="TRANSMEMBRANE PROTEIN 19"/>
    <property type="match status" value="1"/>
</dbReference>
<evidence type="ECO:0000256" key="3">
    <source>
        <dbReference type="ARBA" id="ARBA00022692"/>
    </source>
</evidence>
<dbReference type="InterPro" id="IPR002794">
    <property type="entry name" value="DUF92_TMEM19"/>
</dbReference>
<dbReference type="VEuPathDB" id="AmoebaDB:DDB_G0287439"/>
<dbReference type="STRING" id="44689.Q54KH8"/>
<sequence>MSSNELMNKLPTIIGIVTLFAIHGYRKKSLNQSGTITAWLTGVSTCIFGSTFATLLLSFYFSSSYLTKYKSSIKKTIEDGHTAGGQRNYIQVLSNSLPGTIFAAIFYFFSKSSNTLINFNNDFFSSFIICCFIGHYSCCNGDTWASELGILSKGEPILITTFKKVPKGTNGGLSPLGIGASIAGGFFIGLMFYISSYFFNLPFYHQQQQIISILLLSTISGLLGSLIDSLMGSTLQLSLFSIDRKVVINNVDKLLPNEKTKHISGANILDNHQVNFLSCLCTSILSGFIGYFIFN</sequence>
<dbReference type="Proteomes" id="UP000002195">
    <property type="component" value="Unassembled WGS sequence"/>
</dbReference>
<feature type="transmembrane region" description="Helical" evidence="6">
    <location>
        <begin position="37"/>
        <end position="61"/>
    </location>
</feature>
<keyword evidence="3 6" id="KW-0812">Transmembrane</keyword>
<dbReference type="OMA" id="VATADTW"/>
<comment type="similarity">
    <text evidence="2">Belongs to the TMEM19 family.</text>
</comment>
<organism evidence="7 8">
    <name type="scientific">Dictyostelium discoideum</name>
    <name type="common">Social amoeba</name>
    <dbReference type="NCBI Taxonomy" id="44689"/>
    <lineage>
        <taxon>Eukaryota</taxon>
        <taxon>Amoebozoa</taxon>
        <taxon>Evosea</taxon>
        <taxon>Eumycetozoa</taxon>
        <taxon>Dictyostelia</taxon>
        <taxon>Dictyosteliales</taxon>
        <taxon>Dictyosteliaceae</taxon>
        <taxon>Dictyostelium</taxon>
    </lineage>
</organism>
<feature type="transmembrane region" description="Helical" evidence="6">
    <location>
        <begin position="116"/>
        <end position="136"/>
    </location>
</feature>
<dbReference type="HOGENOM" id="CLU_036918_3_0_1"/>
<dbReference type="EMBL" id="AAFI02000100">
    <property type="protein sequence ID" value="EAL63787.1"/>
    <property type="molecule type" value="Genomic_DNA"/>
</dbReference>
<keyword evidence="8" id="KW-1185">Reference proteome</keyword>
<evidence type="ECO:0000313" key="8">
    <source>
        <dbReference type="Proteomes" id="UP000002195"/>
    </source>
</evidence>
<evidence type="ECO:0008006" key="9">
    <source>
        <dbReference type="Google" id="ProtNLM"/>
    </source>
</evidence>